<keyword evidence="2" id="KW-1185">Reference proteome</keyword>
<reference evidence="2" key="1">
    <citation type="submission" date="2019-05" db="EMBL/GenBank/DDBJ databases">
        <title>Flavobacterium profundi sp. nov., isolated from a deep-sea seamount.</title>
        <authorList>
            <person name="Zhang D.-C."/>
        </authorList>
    </citation>
    <scope>NUCLEOTIDE SEQUENCE [LARGE SCALE GENOMIC DNA]</scope>
    <source>
        <strain evidence="2">TP390</strain>
    </source>
</reference>
<sequence length="265" mass="31301">MENIKNKTDRFKLSEFYKGSESDPTYVFVQQFNDKKLNSENIHIHSLSFLYHTLNSKGKLEIEKKWMDIFPTLNEVKRMKITFGIKQELFDSLSKIPNLEELIIDSSKITDLSQLPKLKRLKRFEIESFTQLKDISILEKTKLFQLRIENCFKIENYEVIGNINSLIGVALHGYVVGPKNLKIESLKIFKNLKKLKHLDLGCTSLVDKNSFNYLLEIENLERFDYSGNIKFEIVEKIKKNHPKLKAGFFVDWDYKNEQLFEGKFW</sequence>
<dbReference type="RefSeq" id="WP_140995978.1">
    <property type="nucleotide sequence ID" value="NZ_VDCZ01000001.1"/>
</dbReference>
<gene>
    <name evidence="1" type="ORF">GOQ30_00070</name>
</gene>
<dbReference type="PROSITE" id="PS51450">
    <property type="entry name" value="LRR"/>
    <property type="match status" value="1"/>
</dbReference>
<dbReference type="Proteomes" id="UP000431264">
    <property type="component" value="Unassembled WGS sequence"/>
</dbReference>
<dbReference type="OrthoDB" id="5965518at2"/>
<dbReference type="InterPro" id="IPR001611">
    <property type="entry name" value="Leu-rich_rpt"/>
</dbReference>
<organism evidence="1 2">
    <name type="scientific">Flavobacterium profundi</name>
    <dbReference type="NCBI Taxonomy" id="1774945"/>
    <lineage>
        <taxon>Bacteria</taxon>
        <taxon>Pseudomonadati</taxon>
        <taxon>Bacteroidota</taxon>
        <taxon>Flavobacteriia</taxon>
        <taxon>Flavobacteriales</taxon>
        <taxon>Flavobacteriaceae</taxon>
        <taxon>Flavobacterium</taxon>
    </lineage>
</organism>
<comment type="caution">
    <text evidence="1">The sequence shown here is derived from an EMBL/GenBank/DDBJ whole genome shotgun (WGS) entry which is preliminary data.</text>
</comment>
<proteinExistence type="predicted"/>
<dbReference type="InterPro" id="IPR032675">
    <property type="entry name" value="LRR_dom_sf"/>
</dbReference>
<name>A0A6I4IIP6_9FLAO</name>
<accession>A0A6I4IIP6</accession>
<dbReference type="Gene3D" id="3.80.10.10">
    <property type="entry name" value="Ribonuclease Inhibitor"/>
    <property type="match status" value="1"/>
</dbReference>
<evidence type="ECO:0000313" key="1">
    <source>
        <dbReference type="EMBL" id="MVO07552.1"/>
    </source>
</evidence>
<protein>
    <recommendedName>
        <fullName evidence="3">Leucine-rich repeat domain-containing protein</fullName>
    </recommendedName>
</protein>
<evidence type="ECO:0008006" key="3">
    <source>
        <dbReference type="Google" id="ProtNLM"/>
    </source>
</evidence>
<dbReference type="SUPFAM" id="SSF52058">
    <property type="entry name" value="L domain-like"/>
    <property type="match status" value="1"/>
</dbReference>
<evidence type="ECO:0000313" key="2">
    <source>
        <dbReference type="Proteomes" id="UP000431264"/>
    </source>
</evidence>
<dbReference type="AlphaFoldDB" id="A0A6I4IIP6"/>
<dbReference type="EMBL" id="WQLW01000001">
    <property type="protein sequence ID" value="MVO07552.1"/>
    <property type="molecule type" value="Genomic_DNA"/>
</dbReference>